<dbReference type="EMBL" id="JADSJP010000006">
    <property type="protein sequence ID" value="MBG2878671.1"/>
    <property type="molecule type" value="Genomic_DNA"/>
</dbReference>
<dbReference type="Gene3D" id="3.30.9.10">
    <property type="entry name" value="D-Amino Acid Oxidase, subunit A, domain 2"/>
    <property type="match status" value="1"/>
</dbReference>
<feature type="transmembrane region" description="Helical" evidence="2">
    <location>
        <begin position="16"/>
        <end position="33"/>
    </location>
</feature>
<organism evidence="4 5">
    <name type="scientific">Proteus alimentorum</name>
    <dbReference type="NCBI Taxonomy" id="1973495"/>
    <lineage>
        <taxon>Bacteria</taxon>
        <taxon>Pseudomonadati</taxon>
        <taxon>Pseudomonadota</taxon>
        <taxon>Gammaproteobacteria</taxon>
        <taxon>Enterobacterales</taxon>
        <taxon>Morganellaceae</taxon>
        <taxon>Proteus</taxon>
    </lineage>
</organism>
<evidence type="ECO:0000313" key="5">
    <source>
        <dbReference type="Proteomes" id="UP000614721"/>
    </source>
</evidence>
<dbReference type="InterPro" id="IPR036188">
    <property type="entry name" value="FAD/NAD-bd_sf"/>
</dbReference>
<dbReference type="Proteomes" id="UP000614721">
    <property type="component" value="Unassembled WGS sequence"/>
</dbReference>
<dbReference type="Gene3D" id="3.50.50.60">
    <property type="entry name" value="FAD/NAD(P)-binding domain"/>
    <property type="match status" value="1"/>
</dbReference>
<dbReference type="InterPro" id="IPR006076">
    <property type="entry name" value="FAD-dep_OxRdtase"/>
</dbReference>
<reference evidence="4 5" key="1">
    <citation type="submission" date="2020-11" db="EMBL/GenBank/DDBJ databases">
        <title>Enhanced detection system for hospital associated transmission using whole genome sequencing surveillance.</title>
        <authorList>
            <person name="Harrison L.H."/>
            <person name="Van Tyne D."/>
            <person name="Marsh J.W."/>
            <person name="Griffith M.P."/>
            <person name="Snyder D.J."/>
            <person name="Cooper V.S."/>
            <person name="Mustapha M."/>
        </authorList>
    </citation>
    <scope>NUCLEOTIDE SEQUENCE [LARGE SCALE GENOMIC DNA]</scope>
    <source>
        <strain evidence="4 5">PR00075</strain>
    </source>
</reference>
<feature type="domain" description="FAD dependent oxidoreductase" evidence="3">
    <location>
        <begin position="15"/>
        <end position="350"/>
    </location>
</feature>
<comment type="caution">
    <text evidence="4">The sequence shown here is derived from an EMBL/GenBank/DDBJ whole genome shotgun (WGS) entry which is preliminary data.</text>
</comment>
<sequence length="370" mass="41182">MNLNTSSLPQKSQQKIIIIGAGIVGVMQAWYLAKMSNMQIILLDKADAGLGATSASFAWLNVSYGRPDAYQQLRAKAIHCWRELDKKTQGQLNIDWSGAISWMSSDEKTAQFIQSHHQAGFNVQALNKEQLLHKVPQLSQEPELAAFASDEGAVDPLHVIKVLLQQAQEMGVKYYANTEVTHLLEDRHRIIGVETTKAKMHADHVILTAGVGALALLSEKGIDLPLYSSPSILLKLMTDAEHPFLPCIISTPEMELRHFAQNEIIAAEDYIDNSDEHHPERIACHAQATFYDNFTQTGKLTIKQVAVGERPMPKDEMPIIGEISPYQGLYLVTMHAAVTLSPLLCELVAQELIYEKAEPLLTSYRISRFS</sequence>
<dbReference type="PANTHER" id="PTHR13847">
    <property type="entry name" value="SARCOSINE DEHYDROGENASE-RELATED"/>
    <property type="match status" value="1"/>
</dbReference>
<keyword evidence="2" id="KW-0812">Transmembrane</keyword>
<dbReference type="SUPFAM" id="SSF51905">
    <property type="entry name" value="FAD/NAD(P)-binding domain"/>
    <property type="match status" value="1"/>
</dbReference>
<dbReference type="Pfam" id="PF01266">
    <property type="entry name" value="DAO"/>
    <property type="match status" value="1"/>
</dbReference>
<protein>
    <submittedName>
        <fullName evidence="4">FAD-binding oxidoreductase</fullName>
    </submittedName>
</protein>
<accession>A0ABS0ISK6</accession>
<name>A0ABS0ISK6_9GAMM</name>
<keyword evidence="5" id="KW-1185">Reference proteome</keyword>
<keyword evidence="2" id="KW-0472">Membrane</keyword>
<evidence type="ECO:0000256" key="1">
    <source>
        <dbReference type="ARBA" id="ARBA00023002"/>
    </source>
</evidence>
<evidence type="ECO:0000256" key="2">
    <source>
        <dbReference type="SAM" id="Phobius"/>
    </source>
</evidence>
<proteinExistence type="predicted"/>
<keyword evidence="1" id="KW-0560">Oxidoreductase</keyword>
<dbReference type="PANTHER" id="PTHR13847:SF289">
    <property type="entry name" value="GLYCINE OXIDASE"/>
    <property type="match status" value="1"/>
</dbReference>
<keyword evidence="2" id="KW-1133">Transmembrane helix</keyword>
<evidence type="ECO:0000259" key="3">
    <source>
        <dbReference type="Pfam" id="PF01266"/>
    </source>
</evidence>
<gene>
    <name evidence="4" type="ORF">I4902_05255</name>
</gene>
<evidence type="ECO:0000313" key="4">
    <source>
        <dbReference type="EMBL" id="MBG2878671.1"/>
    </source>
</evidence>
<dbReference type="RefSeq" id="WP_196566494.1">
    <property type="nucleotide sequence ID" value="NZ_JADRYY010000005.1"/>
</dbReference>